<dbReference type="Gene3D" id="2.130.10.10">
    <property type="entry name" value="YVTN repeat-like/Quinoprotein amine dehydrogenase"/>
    <property type="match status" value="1"/>
</dbReference>
<name>A0A5D5AJX4_9EURY</name>
<comment type="caution">
    <text evidence="2">The sequence shown here is derived from an EMBL/GenBank/DDBJ whole genome shotgun (WGS) entry which is preliminary data.</text>
</comment>
<evidence type="ECO:0008006" key="4">
    <source>
        <dbReference type="Google" id="ProtNLM"/>
    </source>
</evidence>
<dbReference type="SUPFAM" id="SSF82171">
    <property type="entry name" value="DPP6 N-terminal domain-like"/>
    <property type="match status" value="1"/>
</dbReference>
<dbReference type="AlphaFoldDB" id="A0A5D5AJX4"/>
<keyword evidence="3" id="KW-1185">Reference proteome</keyword>
<protein>
    <recommendedName>
        <fullName evidence="4">WD40 repeat domain-containing protein</fullName>
    </recommendedName>
</protein>
<reference evidence="2 3" key="1">
    <citation type="submission" date="2019-08" db="EMBL/GenBank/DDBJ databases">
        <title>Archaea genome.</title>
        <authorList>
            <person name="Kajale S."/>
            <person name="Shouche Y."/>
            <person name="Deshpande N."/>
            <person name="Sharma A."/>
        </authorList>
    </citation>
    <scope>NUCLEOTIDE SEQUENCE [LARGE SCALE GENOMIC DNA]</scope>
    <source>
        <strain evidence="2 3">ESP3B_9</strain>
    </source>
</reference>
<accession>A0A5D5AJX4</accession>
<dbReference type="InterPro" id="IPR015943">
    <property type="entry name" value="WD40/YVTN_repeat-like_dom_sf"/>
</dbReference>
<evidence type="ECO:0000313" key="2">
    <source>
        <dbReference type="EMBL" id="TYT61986.1"/>
    </source>
</evidence>
<gene>
    <name evidence="2" type="ORF">FYC77_10965</name>
</gene>
<feature type="region of interest" description="Disordered" evidence="1">
    <location>
        <begin position="1"/>
        <end position="21"/>
    </location>
</feature>
<evidence type="ECO:0000256" key="1">
    <source>
        <dbReference type="SAM" id="MobiDB-lite"/>
    </source>
</evidence>
<dbReference type="RefSeq" id="WP_149081547.1">
    <property type="nucleotide sequence ID" value="NZ_VTAW01000012.1"/>
</dbReference>
<dbReference type="Proteomes" id="UP000324104">
    <property type="component" value="Unassembled WGS sequence"/>
</dbReference>
<proteinExistence type="predicted"/>
<organism evidence="2 3">
    <name type="scientific">Natrialba swarupiae</name>
    <dbReference type="NCBI Taxonomy" id="2448032"/>
    <lineage>
        <taxon>Archaea</taxon>
        <taxon>Methanobacteriati</taxon>
        <taxon>Methanobacteriota</taxon>
        <taxon>Stenosarchaea group</taxon>
        <taxon>Halobacteria</taxon>
        <taxon>Halobacteriales</taxon>
        <taxon>Natrialbaceae</taxon>
        <taxon>Natrialba</taxon>
    </lineage>
</organism>
<evidence type="ECO:0000313" key="3">
    <source>
        <dbReference type="Proteomes" id="UP000324104"/>
    </source>
</evidence>
<dbReference type="EMBL" id="VTAW01000012">
    <property type="protein sequence ID" value="TYT61986.1"/>
    <property type="molecule type" value="Genomic_DNA"/>
</dbReference>
<sequence length="232" mass="25761">MRLRRNGDPDPPGLEWEARKPWKAQNELTDRQTIEYDEETYFCRTRDSSDGTWRVAYGSPISGGGSRAFLFSNGELRWSVWTDHPIAGFVSERGTVVILGGGAADDLDGGVRAFDASGTSTLEASYEANVADGDLSADGSFAVVQTHPPDNRTYLYDLTDGGLIVDHASDWGQPAVARIGSDGDTRYVYLSESREKRPLYALDESGSVAWESERHRKRRPLIDRIRTRLRSA</sequence>